<dbReference type="InterPro" id="IPR000597">
    <property type="entry name" value="Ribosomal_uL3"/>
</dbReference>
<comment type="PTM">
    <text evidence="8">Methylated by PrmB.</text>
</comment>
<evidence type="ECO:0000256" key="3">
    <source>
        <dbReference type="ARBA" id="ARBA00022730"/>
    </source>
</evidence>
<dbReference type="FunFam" id="2.40.30.10:FF:000004">
    <property type="entry name" value="50S ribosomal protein L3"/>
    <property type="match status" value="1"/>
</dbReference>
<dbReference type="Proteomes" id="UP000194798">
    <property type="component" value="Unassembled WGS sequence"/>
</dbReference>
<proteinExistence type="inferred from homology"/>
<evidence type="ECO:0000313" key="12">
    <source>
        <dbReference type="EMBL" id="OUD15604.1"/>
    </source>
</evidence>
<dbReference type="Gene3D" id="2.40.30.10">
    <property type="entry name" value="Translation factors"/>
    <property type="match status" value="1"/>
</dbReference>
<reference evidence="12 13" key="1">
    <citation type="submission" date="2016-12" db="EMBL/GenBank/DDBJ databases">
        <title>Thioflexothrix psekupsii D3 genome sequencing and assembly.</title>
        <authorList>
            <person name="Fomenkov A."/>
            <person name="Vincze T."/>
            <person name="Grabovich M."/>
            <person name="Anton B.P."/>
            <person name="Dubinina G."/>
            <person name="Orlova M."/>
            <person name="Belousova E."/>
            <person name="Roberts R.J."/>
        </authorList>
    </citation>
    <scope>NUCLEOTIDE SEQUENCE [LARGE SCALE GENOMIC DNA]</scope>
    <source>
        <strain evidence="12">D3</strain>
    </source>
</reference>
<dbReference type="InterPro" id="IPR019927">
    <property type="entry name" value="Ribosomal_uL3_bac/org-type"/>
</dbReference>
<dbReference type="SUPFAM" id="SSF50447">
    <property type="entry name" value="Translation proteins"/>
    <property type="match status" value="1"/>
</dbReference>
<dbReference type="OrthoDB" id="9806135at2"/>
<dbReference type="NCBIfam" id="TIGR03625">
    <property type="entry name" value="L3_bact"/>
    <property type="match status" value="1"/>
</dbReference>
<comment type="function">
    <text evidence="8 10">One of the primary rRNA binding proteins, it binds directly near the 3'-end of the 23S rRNA, where it nucleates assembly of the 50S subunit.</text>
</comment>
<dbReference type="PANTHER" id="PTHR11229:SF16">
    <property type="entry name" value="LARGE RIBOSOMAL SUBUNIT PROTEIN UL3C"/>
    <property type="match status" value="1"/>
</dbReference>
<evidence type="ECO:0000256" key="9">
    <source>
        <dbReference type="RuleBase" id="RU003905"/>
    </source>
</evidence>
<dbReference type="PROSITE" id="PS00474">
    <property type="entry name" value="RIBOSOMAL_L3"/>
    <property type="match status" value="1"/>
</dbReference>
<dbReference type="Gene3D" id="3.30.160.810">
    <property type="match status" value="1"/>
</dbReference>
<evidence type="ECO:0000313" key="13">
    <source>
        <dbReference type="Proteomes" id="UP000194798"/>
    </source>
</evidence>
<dbReference type="HAMAP" id="MF_01325_B">
    <property type="entry name" value="Ribosomal_uL3_B"/>
    <property type="match status" value="1"/>
</dbReference>
<gene>
    <name evidence="8" type="primary">rplC</name>
    <name evidence="12" type="ORF">TPSD3_03540</name>
</gene>
<feature type="modified residue" description="N5-methylglutamine" evidence="8">
    <location>
        <position position="153"/>
    </location>
</feature>
<dbReference type="GO" id="GO:0006412">
    <property type="term" value="P:translation"/>
    <property type="evidence" value="ECO:0007669"/>
    <property type="project" value="UniProtKB-UniRule"/>
</dbReference>
<dbReference type="PANTHER" id="PTHR11229">
    <property type="entry name" value="50S RIBOSOMAL PROTEIN L3"/>
    <property type="match status" value="1"/>
</dbReference>
<dbReference type="GO" id="GO:0019843">
    <property type="term" value="F:rRNA binding"/>
    <property type="evidence" value="ECO:0007669"/>
    <property type="project" value="UniProtKB-UniRule"/>
</dbReference>
<dbReference type="InterPro" id="IPR009000">
    <property type="entry name" value="Transl_B-barrel_sf"/>
</dbReference>
<dbReference type="GO" id="GO:0022625">
    <property type="term" value="C:cytosolic large ribosomal subunit"/>
    <property type="evidence" value="ECO:0007669"/>
    <property type="project" value="TreeGrafter"/>
</dbReference>
<dbReference type="AlphaFoldDB" id="A0A251XB91"/>
<sequence length="214" mass="23093">MAVGIVGRKCGMTRFFTEDGVSVPVTVIEVDPNRVTQVKTEQTDGYRAIQVTCGTRRAIRVNKAQAGHFAKATVEAGRGLWEFRLATDEMNDVAPGKTLGVELFTEGQKVDVTGTTKGKGFAGTVKRHHFRTQDATHGNSRSHRVPGSIGQNQTPGRVFKGKKMSGHMGDVQRTIQNLEIARIDTARNLLLIKGAVPGAPGGDVIVRPAVKVKH</sequence>
<organism evidence="12 13">
    <name type="scientific">Thioflexithrix psekupsensis</name>
    <dbReference type="NCBI Taxonomy" id="1570016"/>
    <lineage>
        <taxon>Bacteria</taxon>
        <taxon>Pseudomonadati</taxon>
        <taxon>Pseudomonadota</taxon>
        <taxon>Gammaproteobacteria</taxon>
        <taxon>Thiotrichales</taxon>
        <taxon>Thioflexithrix</taxon>
    </lineage>
</organism>
<keyword evidence="4 8" id="KW-0694">RNA-binding</keyword>
<dbReference type="Pfam" id="PF00297">
    <property type="entry name" value="Ribosomal_L3"/>
    <property type="match status" value="1"/>
</dbReference>
<dbReference type="InterPro" id="IPR019926">
    <property type="entry name" value="Ribosomal_uL3_CS"/>
</dbReference>
<keyword evidence="6 8" id="KW-0687">Ribonucleoprotein</keyword>
<dbReference type="GO" id="GO:0003735">
    <property type="term" value="F:structural constituent of ribosome"/>
    <property type="evidence" value="ECO:0007669"/>
    <property type="project" value="UniProtKB-UniRule"/>
</dbReference>
<protein>
    <recommendedName>
        <fullName evidence="7 8">Large ribosomal subunit protein uL3</fullName>
    </recommendedName>
</protein>
<evidence type="ECO:0000256" key="10">
    <source>
        <dbReference type="RuleBase" id="RU003906"/>
    </source>
</evidence>
<keyword evidence="3 8" id="KW-0699">rRNA-binding</keyword>
<comment type="subunit">
    <text evidence="8 10">Part of the 50S ribosomal subunit. Forms a cluster with proteins L14 and L19.</text>
</comment>
<evidence type="ECO:0000256" key="11">
    <source>
        <dbReference type="SAM" id="MobiDB-lite"/>
    </source>
</evidence>
<keyword evidence="13" id="KW-1185">Reference proteome</keyword>
<dbReference type="FunFam" id="3.30.160.810:FF:000001">
    <property type="entry name" value="50S ribosomal protein L3"/>
    <property type="match status" value="1"/>
</dbReference>
<evidence type="ECO:0000256" key="7">
    <source>
        <dbReference type="ARBA" id="ARBA00035243"/>
    </source>
</evidence>
<evidence type="ECO:0000256" key="5">
    <source>
        <dbReference type="ARBA" id="ARBA00022980"/>
    </source>
</evidence>
<evidence type="ECO:0000256" key="6">
    <source>
        <dbReference type="ARBA" id="ARBA00023274"/>
    </source>
</evidence>
<dbReference type="RefSeq" id="WP_086487203.1">
    <property type="nucleotide sequence ID" value="NZ_MSLT01000006.1"/>
</dbReference>
<evidence type="ECO:0000256" key="8">
    <source>
        <dbReference type="HAMAP-Rule" id="MF_01325"/>
    </source>
</evidence>
<name>A0A251XB91_9GAMM</name>
<comment type="similarity">
    <text evidence="1 8 9">Belongs to the universal ribosomal protein uL3 family.</text>
</comment>
<evidence type="ECO:0000256" key="1">
    <source>
        <dbReference type="ARBA" id="ARBA00006540"/>
    </source>
</evidence>
<comment type="caution">
    <text evidence="12">The sequence shown here is derived from an EMBL/GenBank/DDBJ whole genome shotgun (WGS) entry which is preliminary data.</text>
</comment>
<accession>A0A251XB91</accession>
<evidence type="ECO:0000256" key="2">
    <source>
        <dbReference type="ARBA" id="ARBA00022481"/>
    </source>
</evidence>
<keyword evidence="2 8" id="KW-0488">Methylation</keyword>
<evidence type="ECO:0000256" key="4">
    <source>
        <dbReference type="ARBA" id="ARBA00022884"/>
    </source>
</evidence>
<keyword evidence="5 8" id="KW-0689">Ribosomal protein</keyword>
<feature type="region of interest" description="Disordered" evidence="11">
    <location>
        <begin position="132"/>
        <end position="156"/>
    </location>
</feature>
<dbReference type="EMBL" id="MSLT01000006">
    <property type="protein sequence ID" value="OUD15604.1"/>
    <property type="molecule type" value="Genomic_DNA"/>
</dbReference>